<evidence type="ECO:0000313" key="3">
    <source>
        <dbReference type="EMBL" id="MBC5665048.1"/>
    </source>
</evidence>
<accession>A0ABR7EUK7</accession>
<dbReference type="EMBL" id="JACOOY010000007">
    <property type="protein sequence ID" value="MBC5665048.1"/>
    <property type="molecule type" value="Genomic_DNA"/>
</dbReference>
<evidence type="ECO:0000259" key="2">
    <source>
        <dbReference type="Pfam" id="PF01361"/>
    </source>
</evidence>
<feature type="domain" description="4-oxalocrotonate tautomerase-like" evidence="2">
    <location>
        <begin position="2"/>
        <end position="51"/>
    </location>
</feature>
<protein>
    <submittedName>
        <fullName evidence="3">Tautomerase family protein</fullName>
    </submittedName>
</protein>
<evidence type="ECO:0000256" key="1">
    <source>
        <dbReference type="ARBA" id="ARBA00023235"/>
    </source>
</evidence>
<organism evidence="3 4">
    <name type="scientific">Dorea hominis</name>
    <dbReference type="NCBI Taxonomy" id="2763040"/>
    <lineage>
        <taxon>Bacteria</taxon>
        <taxon>Bacillati</taxon>
        <taxon>Bacillota</taxon>
        <taxon>Clostridia</taxon>
        <taxon>Lachnospirales</taxon>
        <taxon>Lachnospiraceae</taxon>
        <taxon>Dorea</taxon>
    </lineage>
</organism>
<gene>
    <name evidence="3" type="ORF">H8S07_07115</name>
</gene>
<keyword evidence="4" id="KW-1185">Reference proteome</keyword>
<evidence type="ECO:0000313" key="4">
    <source>
        <dbReference type="Proteomes" id="UP000647235"/>
    </source>
</evidence>
<comment type="caution">
    <text evidence="3">The sequence shown here is derived from an EMBL/GenBank/DDBJ whole genome shotgun (WGS) entry which is preliminary data.</text>
</comment>
<dbReference type="Pfam" id="PF01361">
    <property type="entry name" value="Tautomerase"/>
    <property type="match status" value="1"/>
</dbReference>
<name>A0ABR7EUK7_9FIRM</name>
<dbReference type="SUPFAM" id="SSF55331">
    <property type="entry name" value="Tautomerase/MIF"/>
    <property type="match status" value="1"/>
</dbReference>
<reference evidence="3 4" key="1">
    <citation type="submission" date="2020-08" db="EMBL/GenBank/DDBJ databases">
        <title>Genome public.</title>
        <authorList>
            <person name="Liu C."/>
            <person name="Sun Q."/>
        </authorList>
    </citation>
    <scope>NUCLEOTIDE SEQUENCE [LARGE SCALE GENOMIC DNA]</scope>
    <source>
        <strain evidence="3 4">NSJ-36</strain>
    </source>
</reference>
<proteinExistence type="predicted"/>
<dbReference type="RefSeq" id="WP_021861231.1">
    <property type="nucleotide sequence ID" value="NZ_JACOOY010000007.1"/>
</dbReference>
<dbReference type="InterPro" id="IPR004370">
    <property type="entry name" value="4-OT-like_dom"/>
</dbReference>
<dbReference type="InterPro" id="IPR014347">
    <property type="entry name" value="Tautomerase/MIF_sf"/>
</dbReference>
<dbReference type="Gene3D" id="3.30.429.10">
    <property type="entry name" value="Macrophage Migration Inhibitory Factor"/>
    <property type="match status" value="1"/>
</dbReference>
<sequence length="73" mass="8211">MPHIDVKMFPGRNDEIKKNLAEKLLKTAAEELQIPAENLSVSVEDVDPKKWNEEVGAATPDDKIYAGKMFRAE</sequence>
<dbReference type="Proteomes" id="UP000647235">
    <property type="component" value="Unassembled WGS sequence"/>
</dbReference>
<keyword evidence="1" id="KW-0413">Isomerase</keyword>